<accession>A0A316UD30</accession>
<sequence length="389" mass="41663">MSSPSPQPASVLKLAVLPLIGFASAAALGYVALFTPSQQALYSAAYTSGCTVPARKQLPTDITRGVLPQIDNALCVLLPFFKQLIADRASIAGGALIFSTLLPILMRQCYLASSPNTRSFFLGPLAVVLVHLIGRMTGIGFALASVGLLFQALGSYQQMQRSSESLPVVPTPAGSVYWSNLLLSIITVLLFSVSTLESSGAKWTLASVALLAYPAFLSLALLLATAGVKTTKDERQGRTALLEYSAEQVSYAFERKWSYYRKAALGSMAAYWFGLVRLGWAWQEGTLRFSGLPLFLFADYIGTVVYIILAIRIERLTIRSSAPTHPLTGQPRSRLSLDCQKAITLAPAGNPQLERGTWQPLVAGILCGPGMAAALGWREAAAVQGAKKN</sequence>
<evidence type="ECO:0000313" key="3">
    <source>
        <dbReference type="Proteomes" id="UP000245942"/>
    </source>
</evidence>
<dbReference type="Proteomes" id="UP000245942">
    <property type="component" value="Unassembled WGS sequence"/>
</dbReference>
<keyword evidence="3" id="KW-1185">Reference proteome</keyword>
<keyword evidence="1" id="KW-0472">Membrane</keyword>
<feature type="transmembrane region" description="Helical" evidence="1">
    <location>
        <begin position="294"/>
        <end position="311"/>
    </location>
</feature>
<reference evidence="2 3" key="1">
    <citation type="journal article" date="2018" name="Mol. Biol. Evol.">
        <title>Broad Genomic Sampling Reveals a Smut Pathogenic Ancestry of the Fungal Clade Ustilaginomycotina.</title>
        <authorList>
            <person name="Kijpornyongpan T."/>
            <person name="Mondo S.J."/>
            <person name="Barry K."/>
            <person name="Sandor L."/>
            <person name="Lee J."/>
            <person name="Lipzen A."/>
            <person name="Pangilinan J."/>
            <person name="LaButti K."/>
            <person name="Hainaut M."/>
            <person name="Henrissat B."/>
            <person name="Grigoriev I.V."/>
            <person name="Spatafora J.W."/>
            <person name="Aime M.C."/>
        </authorList>
    </citation>
    <scope>NUCLEOTIDE SEQUENCE [LARGE SCALE GENOMIC DNA]</scope>
    <source>
        <strain evidence="2 3">MCA 4718</strain>
    </source>
</reference>
<dbReference type="GeneID" id="37017394"/>
<dbReference type="RefSeq" id="XP_025349904.1">
    <property type="nucleotide sequence ID" value="XM_025495660.1"/>
</dbReference>
<feature type="transmembrane region" description="Helical" evidence="1">
    <location>
        <begin position="12"/>
        <end position="33"/>
    </location>
</feature>
<dbReference type="EMBL" id="KZ819322">
    <property type="protein sequence ID" value="PWN22744.1"/>
    <property type="molecule type" value="Genomic_DNA"/>
</dbReference>
<feature type="transmembrane region" description="Helical" evidence="1">
    <location>
        <begin position="263"/>
        <end position="282"/>
    </location>
</feature>
<keyword evidence="1" id="KW-0812">Transmembrane</keyword>
<dbReference type="OrthoDB" id="3361566at2759"/>
<feature type="transmembrane region" description="Helical" evidence="1">
    <location>
        <begin position="126"/>
        <end position="154"/>
    </location>
</feature>
<feature type="transmembrane region" description="Helical" evidence="1">
    <location>
        <begin position="175"/>
        <end position="193"/>
    </location>
</feature>
<name>A0A316UD30_9BASI</name>
<evidence type="ECO:0000256" key="1">
    <source>
        <dbReference type="SAM" id="Phobius"/>
    </source>
</evidence>
<organism evidence="2 3">
    <name type="scientific">Pseudomicrostroma glucosiphilum</name>
    <dbReference type="NCBI Taxonomy" id="1684307"/>
    <lineage>
        <taxon>Eukaryota</taxon>
        <taxon>Fungi</taxon>
        <taxon>Dikarya</taxon>
        <taxon>Basidiomycota</taxon>
        <taxon>Ustilaginomycotina</taxon>
        <taxon>Exobasidiomycetes</taxon>
        <taxon>Microstromatales</taxon>
        <taxon>Microstromatales incertae sedis</taxon>
        <taxon>Pseudomicrostroma</taxon>
    </lineage>
</organism>
<keyword evidence="1" id="KW-1133">Transmembrane helix</keyword>
<evidence type="ECO:0000313" key="2">
    <source>
        <dbReference type="EMBL" id="PWN22744.1"/>
    </source>
</evidence>
<feature type="transmembrane region" description="Helical" evidence="1">
    <location>
        <begin position="89"/>
        <end position="106"/>
    </location>
</feature>
<gene>
    <name evidence="2" type="ORF">BCV69DRAFT_96227</name>
</gene>
<feature type="transmembrane region" description="Helical" evidence="1">
    <location>
        <begin position="205"/>
        <end position="228"/>
    </location>
</feature>
<dbReference type="AlphaFoldDB" id="A0A316UD30"/>
<protein>
    <submittedName>
        <fullName evidence="2">Uncharacterized protein</fullName>
    </submittedName>
</protein>
<proteinExistence type="predicted"/>